<dbReference type="OrthoDB" id="272605at2759"/>
<dbReference type="VEuPathDB" id="TriTrypDB:LtaPh_3551900"/>
<keyword evidence="1" id="KW-0175">Coiled coil</keyword>
<feature type="coiled-coil region" evidence="1">
    <location>
        <begin position="336"/>
        <end position="370"/>
    </location>
</feature>
<evidence type="ECO:0000313" key="4">
    <source>
        <dbReference type="Proteomes" id="UP000419144"/>
    </source>
</evidence>
<organism evidence="3 4">
    <name type="scientific">Leishmania tarentolae</name>
    <name type="common">Sauroleishmania tarentolae</name>
    <dbReference type="NCBI Taxonomy" id="5689"/>
    <lineage>
        <taxon>Eukaryota</taxon>
        <taxon>Discoba</taxon>
        <taxon>Euglenozoa</taxon>
        <taxon>Kinetoplastea</taxon>
        <taxon>Metakinetoplastina</taxon>
        <taxon>Trypanosomatida</taxon>
        <taxon>Trypanosomatidae</taxon>
        <taxon>Leishmaniinae</taxon>
        <taxon>Leishmania</taxon>
        <taxon>lizard Leishmania</taxon>
    </lineage>
</organism>
<sequence length="428" mass="47690">MPARRQKMTVPPVLLSTSLQQKREGVGNRCMQALRDPNVHALAYTEQSLLHLLRSLPLLLMAFLNSLCFACVSFCIPSAESVVRAHGGGTHAHRGVSASGSHFCLVAAAMTNTSSAASDELRRTQQYLVEVIDECVFVERQRELTELRLSSRLETQKDLVNDLVAVLHDVCRYMSTMEDVILLPTLLQTLPASSPAHHKLLQLRNQVRDALSRLRQGRSEDGEDSDLFPVALQRYSGSRAAEIPIISLDNTVEAGAVVMQRLLKHEARFLDALARATSRIDAMRGATTTEDRELEALRARMNEATHVVNSDTSRCFKTSPEVDAPQAQQGVSPDAARFAEARLLAYEKTVQTLNSELALLHENYAALSRARTREVNMLKKHMDDNQHRHEGQIAECDAVLGRMSLELEQLIQENAQLMRKLRMAAEPD</sequence>
<evidence type="ECO:0000313" key="3">
    <source>
        <dbReference type="EMBL" id="GET93044.1"/>
    </source>
</evidence>
<feature type="region of interest" description="Disordered" evidence="2">
    <location>
        <begin position="311"/>
        <end position="331"/>
    </location>
</feature>
<dbReference type="AlphaFoldDB" id="A0A640KVL9"/>
<evidence type="ECO:0000256" key="1">
    <source>
        <dbReference type="SAM" id="Coils"/>
    </source>
</evidence>
<dbReference type="Proteomes" id="UP000419144">
    <property type="component" value="Unassembled WGS sequence"/>
</dbReference>
<reference evidence="3" key="1">
    <citation type="submission" date="2019-11" db="EMBL/GenBank/DDBJ databases">
        <title>Leishmania tarentolae CDS.</title>
        <authorList>
            <person name="Goto Y."/>
            <person name="Yamagishi J."/>
        </authorList>
    </citation>
    <scope>NUCLEOTIDE SEQUENCE [LARGE SCALE GENOMIC DNA]</scope>
    <source>
        <strain evidence="3">Parrot Tar II</strain>
    </source>
</reference>
<gene>
    <name evidence="3" type="ORF">LtaPh_3551900</name>
</gene>
<comment type="caution">
    <text evidence="3">The sequence shown here is derived from an EMBL/GenBank/DDBJ whole genome shotgun (WGS) entry which is preliminary data.</text>
</comment>
<accession>A0A640KVL9</accession>
<keyword evidence="4" id="KW-1185">Reference proteome</keyword>
<dbReference type="EMBL" id="BLBS01000056">
    <property type="protein sequence ID" value="GET93044.1"/>
    <property type="molecule type" value="Genomic_DNA"/>
</dbReference>
<evidence type="ECO:0000256" key="2">
    <source>
        <dbReference type="SAM" id="MobiDB-lite"/>
    </source>
</evidence>
<protein>
    <submittedName>
        <fullName evidence="3">Uncharacterized protein</fullName>
    </submittedName>
</protein>
<name>A0A640KVL9_LEITA</name>
<proteinExistence type="predicted"/>